<name>A0A2W2FAJ1_9ACTN</name>
<dbReference type="GO" id="GO:0003677">
    <property type="term" value="F:DNA binding"/>
    <property type="evidence" value="ECO:0007669"/>
    <property type="project" value="InterPro"/>
</dbReference>
<dbReference type="SUPFAM" id="SSF46894">
    <property type="entry name" value="C-terminal effector domain of the bipartite response regulators"/>
    <property type="match status" value="1"/>
</dbReference>
<dbReference type="InterPro" id="IPR051917">
    <property type="entry name" value="Transposase-Integrase"/>
</dbReference>
<evidence type="ECO:0000313" key="2">
    <source>
        <dbReference type="EMBL" id="PZG12594.1"/>
    </source>
</evidence>
<reference evidence="2 3" key="1">
    <citation type="submission" date="2018-01" db="EMBL/GenBank/DDBJ databases">
        <title>Draft genome sequence of Sphaerisporangium sp. 7K107.</title>
        <authorList>
            <person name="Sahin N."/>
            <person name="Saygin H."/>
            <person name="Ay H."/>
        </authorList>
    </citation>
    <scope>NUCLEOTIDE SEQUENCE [LARGE SCALE GENOMIC DNA]</scope>
    <source>
        <strain evidence="2 3">7K107</strain>
    </source>
</reference>
<dbReference type="GO" id="GO:0004803">
    <property type="term" value="F:transposase activity"/>
    <property type="evidence" value="ECO:0007669"/>
    <property type="project" value="TreeGrafter"/>
</dbReference>
<dbReference type="InterPro" id="IPR016032">
    <property type="entry name" value="Sig_transdc_resp-reg_C-effctor"/>
</dbReference>
<dbReference type="Proteomes" id="UP000248544">
    <property type="component" value="Unassembled WGS sequence"/>
</dbReference>
<dbReference type="GO" id="GO:0032196">
    <property type="term" value="P:transposition"/>
    <property type="evidence" value="ECO:0007669"/>
    <property type="project" value="TreeGrafter"/>
</dbReference>
<sequence>YKHLNYGERVTIATLRAEKKSYSAIAKIMHRSVSTIHNEVHRNSMRPDVTNHTEIFPYQAEYAQVTAEHRRSRASRQKVKLTKYWQKVINHYLRKKWSLEQISHGSRVPYSTNTLYSYAKDGYLRYQAQRY</sequence>
<dbReference type="GO" id="GO:0005829">
    <property type="term" value="C:cytosol"/>
    <property type="evidence" value="ECO:0007669"/>
    <property type="project" value="TreeGrafter"/>
</dbReference>
<dbReference type="PANTHER" id="PTHR10948:SF23">
    <property type="entry name" value="TRANSPOSASE INSI FOR INSERTION SEQUENCE ELEMENT IS30A-RELATED"/>
    <property type="match status" value="1"/>
</dbReference>
<gene>
    <name evidence="2" type="ORF">C1I98_40055</name>
</gene>
<evidence type="ECO:0000259" key="1">
    <source>
        <dbReference type="Pfam" id="PF13936"/>
    </source>
</evidence>
<dbReference type="AlphaFoldDB" id="A0A2W2FAJ1"/>
<protein>
    <recommendedName>
        <fullName evidence="1">Transposase IS30-like HTH domain-containing protein</fullName>
    </recommendedName>
</protein>
<dbReference type="EMBL" id="POUA01000931">
    <property type="protein sequence ID" value="PZG12594.1"/>
    <property type="molecule type" value="Genomic_DNA"/>
</dbReference>
<dbReference type="Pfam" id="PF13936">
    <property type="entry name" value="HTH_38"/>
    <property type="match status" value="1"/>
</dbReference>
<dbReference type="GO" id="GO:0006355">
    <property type="term" value="P:regulation of DNA-templated transcription"/>
    <property type="evidence" value="ECO:0007669"/>
    <property type="project" value="InterPro"/>
</dbReference>
<accession>A0A2W2FAJ1</accession>
<dbReference type="PANTHER" id="PTHR10948">
    <property type="entry name" value="TRANSPOSASE"/>
    <property type="match status" value="1"/>
</dbReference>
<feature type="non-terminal residue" evidence="2">
    <location>
        <position position="1"/>
    </location>
</feature>
<organism evidence="2 3">
    <name type="scientific">Spongiactinospora gelatinilytica</name>
    <dbReference type="NCBI Taxonomy" id="2666298"/>
    <lineage>
        <taxon>Bacteria</taxon>
        <taxon>Bacillati</taxon>
        <taxon>Actinomycetota</taxon>
        <taxon>Actinomycetes</taxon>
        <taxon>Streptosporangiales</taxon>
        <taxon>Streptosporangiaceae</taxon>
        <taxon>Spongiactinospora</taxon>
    </lineage>
</organism>
<comment type="caution">
    <text evidence="2">The sequence shown here is derived from an EMBL/GenBank/DDBJ whole genome shotgun (WGS) entry which is preliminary data.</text>
</comment>
<dbReference type="InterPro" id="IPR025246">
    <property type="entry name" value="IS30-like_HTH"/>
</dbReference>
<keyword evidence="3" id="KW-1185">Reference proteome</keyword>
<evidence type="ECO:0000313" key="3">
    <source>
        <dbReference type="Proteomes" id="UP000248544"/>
    </source>
</evidence>
<proteinExistence type="predicted"/>
<feature type="domain" description="Transposase IS30-like HTH" evidence="1">
    <location>
        <begin position="1"/>
        <end position="43"/>
    </location>
</feature>
<feature type="non-terminal residue" evidence="2">
    <location>
        <position position="131"/>
    </location>
</feature>